<proteinExistence type="predicted"/>
<evidence type="ECO:0000256" key="1">
    <source>
        <dbReference type="SAM" id="MobiDB-lite"/>
    </source>
</evidence>
<feature type="compositionally biased region" description="Low complexity" evidence="1">
    <location>
        <begin position="22"/>
        <end position="37"/>
    </location>
</feature>
<feature type="compositionally biased region" description="Low complexity" evidence="1">
    <location>
        <begin position="482"/>
        <end position="513"/>
    </location>
</feature>
<evidence type="ECO:0000313" key="2">
    <source>
        <dbReference type="EMBL" id="KZT54317.1"/>
    </source>
</evidence>
<dbReference type="InParanoid" id="A0A165E8H1"/>
<feature type="compositionally biased region" description="Basic residues" evidence="1">
    <location>
        <begin position="429"/>
        <end position="439"/>
    </location>
</feature>
<dbReference type="EMBL" id="KV424017">
    <property type="protein sequence ID" value="KZT54317.1"/>
    <property type="molecule type" value="Genomic_DNA"/>
</dbReference>
<dbReference type="Proteomes" id="UP000076842">
    <property type="component" value="Unassembled WGS sequence"/>
</dbReference>
<name>A0A165E8H1_9BASI</name>
<feature type="compositionally biased region" description="Polar residues" evidence="1">
    <location>
        <begin position="407"/>
        <end position="422"/>
    </location>
</feature>
<reference evidence="2 3" key="1">
    <citation type="journal article" date="2016" name="Mol. Biol. Evol.">
        <title>Comparative Genomics of Early-Diverging Mushroom-Forming Fungi Provides Insights into the Origins of Lignocellulose Decay Capabilities.</title>
        <authorList>
            <person name="Nagy L.G."/>
            <person name="Riley R."/>
            <person name="Tritt A."/>
            <person name="Adam C."/>
            <person name="Daum C."/>
            <person name="Floudas D."/>
            <person name="Sun H."/>
            <person name="Yadav J.S."/>
            <person name="Pangilinan J."/>
            <person name="Larsson K.H."/>
            <person name="Matsuura K."/>
            <person name="Barry K."/>
            <person name="Labutti K."/>
            <person name="Kuo R."/>
            <person name="Ohm R.A."/>
            <person name="Bhattacharya S.S."/>
            <person name="Shirouzu T."/>
            <person name="Yoshinaga Y."/>
            <person name="Martin F.M."/>
            <person name="Grigoriev I.V."/>
            <person name="Hibbett D.S."/>
        </authorList>
    </citation>
    <scope>NUCLEOTIDE SEQUENCE [LARGE SCALE GENOMIC DNA]</scope>
    <source>
        <strain evidence="2 3">HHB12733</strain>
    </source>
</reference>
<protein>
    <submittedName>
        <fullName evidence="2">Uncharacterized protein</fullName>
    </submittedName>
</protein>
<feature type="region of interest" description="Disordered" evidence="1">
    <location>
        <begin position="18"/>
        <end position="37"/>
    </location>
</feature>
<feature type="region of interest" description="Disordered" evidence="1">
    <location>
        <begin position="163"/>
        <end position="201"/>
    </location>
</feature>
<dbReference type="AlphaFoldDB" id="A0A165E8H1"/>
<accession>A0A165E8H1</accession>
<sequence length="628" mass="64883">MRMPQVRLHLPQRCAVAHLRSDSSSSSSSPSTPEQSLLLSPSTLKNLFLTPGRAAVASSPLPSTPLPRASAATPQGRSLLAVPQSEVSIARNIPLPASPYPEPLPPSDVSIACNMPLPASPFLEVPPSELSIARNIPLPLSPLVLKSALEECNMVTDFSVGDTESAQQAEAGGLNGDSGAAAPEAGEDSVEMGRGGPSLREALAASPGSRYVSVYQETSVDWLVPITGDDSISISVPRPPSALGSDVSMSSFLNAIFPSPASLHTDSTESLDILRTPAPPSDPSGSSSDLAVPTVAELLQQTAFTFAFPPHELRRAPTPSADDDGAPALRLSEVLRPEAYLPSLQASDITAIQAAGGAPLSRPTSALVDRLLGGSTSPRKPTFFVGNTAAAAQEDIAAPLAADTTSSINPVQAHPSTPQTTAPGIAGARKPKYSRKSTRGAKDVGGEKETHGREKEDKRRKRRDDAKDLTKLQDKENATPDTSRSTRSAASKSVELSSKLASAVAATTAVSRSPLKATNNTAMAQTSPTKPPSPKRSNPTASVKSAPASKLPTASFPKRSGLPVPSGISRSTASKLPVPGSLLKSTASFKASAPVMPALQRASTAVSTNGSPSRSMFTSGVSQLITLC</sequence>
<dbReference type="STRING" id="1353952.A0A165E8H1"/>
<feature type="region of interest" description="Disordered" evidence="1">
    <location>
        <begin position="407"/>
        <end position="579"/>
    </location>
</feature>
<organism evidence="2 3">
    <name type="scientific">Calocera cornea HHB12733</name>
    <dbReference type="NCBI Taxonomy" id="1353952"/>
    <lineage>
        <taxon>Eukaryota</taxon>
        <taxon>Fungi</taxon>
        <taxon>Dikarya</taxon>
        <taxon>Basidiomycota</taxon>
        <taxon>Agaricomycotina</taxon>
        <taxon>Dacrymycetes</taxon>
        <taxon>Dacrymycetales</taxon>
        <taxon>Dacrymycetaceae</taxon>
        <taxon>Calocera</taxon>
    </lineage>
</organism>
<keyword evidence="3" id="KW-1185">Reference proteome</keyword>
<gene>
    <name evidence="2" type="ORF">CALCODRAFT_18429</name>
</gene>
<feature type="compositionally biased region" description="Basic and acidic residues" evidence="1">
    <location>
        <begin position="440"/>
        <end position="478"/>
    </location>
</feature>
<feature type="compositionally biased region" description="Polar residues" evidence="1">
    <location>
        <begin position="516"/>
        <end position="525"/>
    </location>
</feature>
<evidence type="ECO:0000313" key="3">
    <source>
        <dbReference type="Proteomes" id="UP000076842"/>
    </source>
</evidence>